<dbReference type="EC" id="3.1.2.-" evidence="3"/>
<dbReference type="PANTHER" id="PTHR31793">
    <property type="entry name" value="4-HYDROXYBENZOYL-COA THIOESTERASE FAMILY MEMBER"/>
    <property type="match status" value="1"/>
</dbReference>
<proteinExistence type="inferred from homology"/>
<dbReference type="SUPFAM" id="SSF54637">
    <property type="entry name" value="Thioesterase/thiol ester dehydrase-isomerase"/>
    <property type="match status" value="1"/>
</dbReference>
<comment type="similarity">
    <text evidence="1">Belongs to the 4-hydroxybenzoyl-CoA thioesterase family.</text>
</comment>
<organism evidence="3 4">
    <name type="scientific">Oryzomonas rubra</name>
    <dbReference type="NCBI Taxonomy" id="2509454"/>
    <lineage>
        <taxon>Bacteria</taxon>
        <taxon>Pseudomonadati</taxon>
        <taxon>Thermodesulfobacteriota</taxon>
        <taxon>Desulfuromonadia</taxon>
        <taxon>Geobacterales</taxon>
        <taxon>Geobacteraceae</taxon>
        <taxon>Oryzomonas</taxon>
    </lineage>
</organism>
<dbReference type="PIRSF" id="PIRSF003230">
    <property type="entry name" value="YbgC"/>
    <property type="match status" value="1"/>
</dbReference>
<keyword evidence="4" id="KW-1185">Reference proteome</keyword>
<dbReference type="EMBL" id="SRSD01000008">
    <property type="protein sequence ID" value="KAA0889719.1"/>
    <property type="molecule type" value="Genomic_DNA"/>
</dbReference>
<protein>
    <submittedName>
        <fullName evidence="3">YbgC/FadM family acyl-CoA thioesterase</fullName>
        <ecNumber evidence="3">3.1.2.-</ecNumber>
    </submittedName>
</protein>
<dbReference type="InterPro" id="IPR008272">
    <property type="entry name" value="HB-CoA_thioesterase_AS"/>
</dbReference>
<dbReference type="Pfam" id="PF13279">
    <property type="entry name" value="4HBT_2"/>
    <property type="match status" value="1"/>
</dbReference>
<comment type="caution">
    <text evidence="3">The sequence shown here is derived from an EMBL/GenBank/DDBJ whole genome shotgun (WGS) entry which is preliminary data.</text>
</comment>
<evidence type="ECO:0000313" key="4">
    <source>
        <dbReference type="Proteomes" id="UP000324298"/>
    </source>
</evidence>
<dbReference type="CDD" id="cd00586">
    <property type="entry name" value="4HBT"/>
    <property type="match status" value="1"/>
</dbReference>
<dbReference type="InterPro" id="IPR050563">
    <property type="entry name" value="4-hydroxybenzoyl-CoA_TE"/>
</dbReference>
<dbReference type="OrthoDB" id="9808429at2"/>
<reference evidence="3 4" key="1">
    <citation type="submission" date="2019-04" db="EMBL/GenBank/DDBJ databases">
        <title>Geobacter ruber sp. nov., ferric-reducing bacteria isolated from paddy soil.</title>
        <authorList>
            <person name="Xu Z."/>
            <person name="Masuda Y."/>
            <person name="Itoh H."/>
            <person name="Senoo K."/>
        </authorList>
    </citation>
    <scope>NUCLEOTIDE SEQUENCE [LARGE SCALE GENOMIC DNA]</scope>
    <source>
        <strain evidence="3 4">Red88</strain>
    </source>
</reference>
<sequence>MDVRIYYEDTDAAGVVYHASYLKFFERARTEYFRERGLGVAELATAGFVFPVIRMEIDFKASALHDELLSIITRPERIGGASFVVRQQAVRPSDGRVLVEAQVTLACISPERRARRLPDEVKRVLEEGVTQGQ</sequence>
<evidence type="ECO:0000313" key="3">
    <source>
        <dbReference type="EMBL" id="KAA0889719.1"/>
    </source>
</evidence>
<gene>
    <name evidence="3" type="ORF">ET418_13160</name>
</gene>
<name>A0A5A9XBT6_9BACT</name>
<dbReference type="PROSITE" id="PS01328">
    <property type="entry name" value="4HBCOA_THIOESTERASE"/>
    <property type="match status" value="1"/>
</dbReference>
<evidence type="ECO:0000256" key="2">
    <source>
        <dbReference type="ARBA" id="ARBA00022801"/>
    </source>
</evidence>
<keyword evidence="2 3" id="KW-0378">Hydrolase</keyword>
<dbReference type="GO" id="GO:0047617">
    <property type="term" value="F:fatty acyl-CoA hydrolase activity"/>
    <property type="evidence" value="ECO:0007669"/>
    <property type="project" value="TreeGrafter"/>
</dbReference>
<dbReference type="FunFam" id="3.10.129.10:FF:000004">
    <property type="entry name" value="Tol-pal system-associated acyl-CoA thioesterase"/>
    <property type="match status" value="1"/>
</dbReference>
<dbReference type="Proteomes" id="UP000324298">
    <property type="component" value="Unassembled WGS sequence"/>
</dbReference>
<dbReference type="Gene3D" id="3.10.129.10">
    <property type="entry name" value="Hotdog Thioesterase"/>
    <property type="match status" value="1"/>
</dbReference>
<evidence type="ECO:0000256" key="1">
    <source>
        <dbReference type="ARBA" id="ARBA00005953"/>
    </source>
</evidence>
<dbReference type="InterPro" id="IPR029069">
    <property type="entry name" value="HotDog_dom_sf"/>
</dbReference>
<accession>A0A5A9XBT6</accession>
<dbReference type="NCBIfam" id="TIGR00051">
    <property type="entry name" value="YbgC/FadM family acyl-CoA thioesterase"/>
    <property type="match status" value="1"/>
</dbReference>
<dbReference type="AlphaFoldDB" id="A0A5A9XBT6"/>
<dbReference type="PANTHER" id="PTHR31793:SF37">
    <property type="entry name" value="ACYL-COA THIOESTER HYDROLASE YBGC"/>
    <property type="match status" value="1"/>
</dbReference>
<dbReference type="RefSeq" id="WP_149308227.1">
    <property type="nucleotide sequence ID" value="NZ_SRSD01000008.1"/>
</dbReference>
<dbReference type="InterPro" id="IPR006684">
    <property type="entry name" value="YbgC/YbaW"/>
</dbReference>